<comment type="caution">
    <text evidence="1">The sequence shown here is derived from an EMBL/GenBank/DDBJ whole genome shotgun (WGS) entry which is preliminary data.</text>
</comment>
<sequence>MDVELARRAPVHPLIGRRVALLADLAREAIVAVGDGSGEGERVFGVLVVLHFLVRGGADRVEAVVVGAGVAVVREALDALGTGLACEVVGDVGDQGELVVVEVVLEVFGEESATDVEDVVVAGVALVSPAVDVVVATRAREGFFE</sequence>
<dbReference type="AlphaFoldDB" id="A0AAV9FB56"/>
<evidence type="ECO:0000313" key="2">
    <source>
        <dbReference type="Proteomes" id="UP001180020"/>
    </source>
</evidence>
<dbReference type="EMBL" id="JAUJYO010000003">
    <property type="protein sequence ID" value="KAK1322439.1"/>
    <property type="molecule type" value="Genomic_DNA"/>
</dbReference>
<accession>A0AAV9FB56</accession>
<reference evidence="1" key="1">
    <citation type="journal article" date="2023" name="Nat. Commun.">
        <title>Diploid and tetraploid genomes of Acorus and the evolution of monocots.</title>
        <authorList>
            <person name="Ma L."/>
            <person name="Liu K.W."/>
            <person name="Li Z."/>
            <person name="Hsiao Y.Y."/>
            <person name="Qi Y."/>
            <person name="Fu T."/>
            <person name="Tang G.D."/>
            <person name="Zhang D."/>
            <person name="Sun W.H."/>
            <person name="Liu D.K."/>
            <person name="Li Y."/>
            <person name="Chen G.Z."/>
            <person name="Liu X.D."/>
            <person name="Liao X.Y."/>
            <person name="Jiang Y.T."/>
            <person name="Yu X."/>
            <person name="Hao Y."/>
            <person name="Huang J."/>
            <person name="Zhao X.W."/>
            <person name="Ke S."/>
            <person name="Chen Y.Y."/>
            <person name="Wu W.L."/>
            <person name="Hsu J.L."/>
            <person name="Lin Y.F."/>
            <person name="Huang M.D."/>
            <person name="Li C.Y."/>
            <person name="Huang L."/>
            <person name="Wang Z.W."/>
            <person name="Zhao X."/>
            <person name="Zhong W.Y."/>
            <person name="Peng D.H."/>
            <person name="Ahmad S."/>
            <person name="Lan S."/>
            <person name="Zhang J.S."/>
            <person name="Tsai W.C."/>
            <person name="Van de Peer Y."/>
            <person name="Liu Z.J."/>
        </authorList>
    </citation>
    <scope>NUCLEOTIDE SEQUENCE</scope>
    <source>
        <strain evidence="1">CP</strain>
    </source>
</reference>
<proteinExistence type="predicted"/>
<reference evidence="1" key="2">
    <citation type="submission" date="2023-06" db="EMBL/GenBank/DDBJ databases">
        <authorList>
            <person name="Ma L."/>
            <person name="Liu K.-W."/>
            <person name="Li Z."/>
            <person name="Hsiao Y.-Y."/>
            <person name="Qi Y."/>
            <person name="Fu T."/>
            <person name="Tang G."/>
            <person name="Zhang D."/>
            <person name="Sun W.-H."/>
            <person name="Liu D.-K."/>
            <person name="Li Y."/>
            <person name="Chen G.-Z."/>
            <person name="Liu X.-D."/>
            <person name="Liao X.-Y."/>
            <person name="Jiang Y.-T."/>
            <person name="Yu X."/>
            <person name="Hao Y."/>
            <person name="Huang J."/>
            <person name="Zhao X.-W."/>
            <person name="Ke S."/>
            <person name="Chen Y.-Y."/>
            <person name="Wu W.-L."/>
            <person name="Hsu J.-L."/>
            <person name="Lin Y.-F."/>
            <person name="Huang M.-D."/>
            <person name="Li C.-Y."/>
            <person name="Huang L."/>
            <person name="Wang Z.-W."/>
            <person name="Zhao X."/>
            <person name="Zhong W.-Y."/>
            <person name="Peng D.-H."/>
            <person name="Ahmad S."/>
            <person name="Lan S."/>
            <person name="Zhang J.-S."/>
            <person name="Tsai W.-C."/>
            <person name="Van De Peer Y."/>
            <person name="Liu Z.-J."/>
        </authorList>
    </citation>
    <scope>NUCLEOTIDE SEQUENCE</scope>
    <source>
        <strain evidence="1">CP</strain>
        <tissue evidence="1">Leaves</tissue>
    </source>
</reference>
<organism evidence="1 2">
    <name type="scientific">Acorus calamus</name>
    <name type="common">Sweet flag</name>
    <dbReference type="NCBI Taxonomy" id="4465"/>
    <lineage>
        <taxon>Eukaryota</taxon>
        <taxon>Viridiplantae</taxon>
        <taxon>Streptophyta</taxon>
        <taxon>Embryophyta</taxon>
        <taxon>Tracheophyta</taxon>
        <taxon>Spermatophyta</taxon>
        <taxon>Magnoliopsida</taxon>
        <taxon>Liliopsida</taxon>
        <taxon>Acoraceae</taxon>
        <taxon>Acorus</taxon>
    </lineage>
</organism>
<dbReference type="Proteomes" id="UP001180020">
    <property type="component" value="Unassembled WGS sequence"/>
</dbReference>
<evidence type="ECO:0000313" key="1">
    <source>
        <dbReference type="EMBL" id="KAK1322439.1"/>
    </source>
</evidence>
<gene>
    <name evidence="1" type="ORF">QJS10_CPA03g02496</name>
</gene>
<protein>
    <submittedName>
        <fullName evidence="1">Uncharacterized protein</fullName>
    </submittedName>
</protein>
<keyword evidence="2" id="KW-1185">Reference proteome</keyword>
<name>A0AAV9FB56_ACOCL</name>